<feature type="transmembrane region" description="Helical" evidence="2">
    <location>
        <begin position="208"/>
        <end position="229"/>
    </location>
</feature>
<evidence type="ECO:0000259" key="3">
    <source>
        <dbReference type="Pfam" id="PF13559"/>
    </source>
</evidence>
<evidence type="ECO:0000313" key="4">
    <source>
        <dbReference type="EMBL" id="GKX56587.1"/>
    </source>
</evidence>
<accession>A0AAV5N4A3</accession>
<keyword evidence="2" id="KW-0472">Membrane</keyword>
<dbReference type="EMBL" id="BRLH01000007">
    <property type="protein sequence ID" value="GKX56587.1"/>
    <property type="molecule type" value="Genomic_DNA"/>
</dbReference>
<evidence type="ECO:0000313" key="5">
    <source>
        <dbReference type="Proteomes" id="UP001058124"/>
    </source>
</evidence>
<name>A0AAV5N4A3_9GAMM</name>
<dbReference type="Pfam" id="PF13559">
    <property type="entry name" value="DUF4129"/>
    <property type="match status" value="1"/>
</dbReference>
<dbReference type="InterPro" id="IPR025403">
    <property type="entry name" value="TgpA-like_C"/>
</dbReference>
<keyword evidence="5" id="KW-1185">Reference proteome</keyword>
<feature type="domain" description="Protein-glutamine gamma-glutamyltransferase-like C-terminal" evidence="3">
    <location>
        <begin position="426"/>
        <end position="491"/>
    </location>
</feature>
<organism evidence="4 5">
    <name type="scientific">Leminorella grimontii</name>
    <dbReference type="NCBI Taxonomy" id="82981"/>
    <lineage>
        <taxon>Bacteria</taxon>
        <taxon>Pseudomonadati</taxon>
        <taxon>Pseudomonadota</taxon>
        <taxon>Gammaproteobacteria</taxon>
        <taxon>Enterobacterales</taxon>
        <taxon>Budviciaceae</taxon>
        <taxon>Leminorella</taxon>
    </lineage>
</organism>
<evidence type="ECO:0000256" key="1">
    <source>
        <dbReference type="SAM" id="MobiDB-lite"/>
    </source>
</evidence>
<protein>
    <submittedName>
        <fullName evidence="4">Membrane protein</fullName>
    </submittedName>
</protein>
<feature type="transmembrane region" description="Helical" evidence="2">
    <location>
        <begin position="33"/>
        <end position="51"/>
    </location>
</feature>
<proteinExistence type="predicted"/>
<dbReference type="AlphaFoldDB" id="A0AAV5N4A3"/>
<evidence type="ECO:0000256" key="2">
    <source>
        <dbReference type="SAM" id="Phobius"/>
    </source>
</evidence>
<feature type="region of interest" description="Disordered" evidence="1">
    <location>
        <begin position="302"/>
        <end position="347"/>
    </location>
</feature>
<sequence>MQLEKLAISLRPRHPNEAIDLGIRMAMHWFKPLYGAWFCLALPTALLLFVLGRWLDMSYWAISFMIWWIKPAWDRMAVFVMARVVFGEAPTLYQCVKAIPTLLFKTKLIRALTWARFTPYRSLTLPIDVLEGVKGPVARARRRAVSSYIGFNAMVLTFAGVIIETLFPICVMALLVMLSVDGSTLAPDVSLNIWDYLTNDFSLMDLCIYSLGMLLWEPVYVTAGFALYLKRRSDIEAWDLELRFRNIEKKHRATPTALFGLILAVASVGLFGYADGAVAATTADASRQQAIEKAPQTLQDILKQPEYGGKTTKRTPKLPEFSAKEKKKEKPKEKPRKDYSSSTSSGFAGVSQGALWILLALTVAALLYVIIVRLPVIRGRSKVDYQPPIQIAGLDIQPESLPKNIAEVALKMIREGDLRAALSLLFRGSLSVLAHRDRIVFRSSDTEQDCIRRVKRSEHPSSEFFVRLTRLWLAQAYAHRAPDVMELERLCLEWPTHYDHQSQWEAS</sequence>
<dbReference type="RefSeq" id="WP_027276028.1">
    <property type="nucleotide sequence ID" value="NZ_BRLH01000007.1"/>
</dbReference>
<feature type="compositionally biased region" description="Basic and acidic residues" evidence="1">
    <location>
        <begin position="322"/>
        <end position="339"/>
    </location>
</feature>
<keyword evidence="2" id="KW-0812">Transmembrane</keyword>
<keyword evidence="2" id="KW-1133">Transmembrane helix</keyword>
<feature type="transmembrane region" description="Helical" evidence="2">
    <location>
        <begin position="353"/>
        <end position="372"/>
    </location>
</feature>
<feature type="transmembrane region" description="Helical" evidence="2">
    <location>
        <begin position="149"/>
        <end position="178"/>
    </location>
</feature>
<comment type="caution">
    <text evidence="4">The sequence shown here is derived from an EMBL/GenBank/DDBJ whole genome shotgun (WGS) entry which is preliminary data.</text>
</comment>
<reference evidence="4" key="1">
    <citation type="submission" date="2022-06" db="EMBL/GenBank/DDBJ databases">
        <title>Draft genome sequences of Leminorella grimontii str. JCM5902.</title>
        <authorList>
            <person name="Wakabayashi Y."/>
            <person name="Kojima K."/>
        </authorList>
    </citation>
    <scope>NUCLEOTIDE SEQUENCE</scope>
    <source>
        <strain evidence="4">JCM 5902</strain>
    </source>
</reference>
<dbReference type="Proteomes" id="UP001058124">
    <property type="component" value="Unassembled WGS sequence"/>
</dbReference>
<gene>
    <name evidence="4" type="ORF">SOASR030_26990</name>
</gene>
<feature type="transmembrane region" description="Helical" evidence="2">
    <location>
        <begin position="253"/>
        <end position="274"/>
    </location>
</feature>